<dbReference type="AlphaFoldDB" id="A0A2H5QRW9"/>
<reference evidence="1 2" key="1">
    <citation type="journal article" date="2017" name="Front. Genet.">
        <title>Draft sequencing of the heterozygous diploid genome of Satsuma (Citrus unshiu Marc.) using a hybrid assembly approach.</title>
        <authorList>
            <person name="Shimizu T."/>
            <person name="Tanizawa Y."/>
            <person name="Mochizuki T."/>
            <person name="Nagasaki H."/>
            <person name="Yoshioka T."/>
            <person name="Toyoda A."/>
            <person name="Fujiyama A."/>
            <person name="Kaminuma E."/>
            <person name="Nakamura Y."/>
        </authorList>
    </citation>
    <scope>NUCLEOTIDE SEQUENCE [LARGE SCALE GENOMIC DNA]</scope>
    <source>
        <strain evidence="2">cv. Miyagawa wase</strain>
    </source>
</reference>
<accession>A0A2H5QRW9</accession>
<evidence type="ECO:0000313" key="2">
    <source>
        <dbReference type="Proteomes" id="UP000236630"/>
    </source>
</evidence>
<organism evidence="1 2">
    <name type="scientific">Citrus unshiu</name>
    <name type="common">Satsuma mandarin</name>
    <name type="synonym">Citrus nobilis var. unshiu</name>
    <dbReference type="NCBI Taxonomy" id="55188"/>
    <lineage>
        <taxon>Eukaryota</taxon>
        <taxon>Viridiplantae</taxon>
        <taxon>Streptophyta</taxon>
        <taxon>Embryophyta</taxon>
        <taxon>Tracheophyta</taxon>
        <taxon>Spermatophyta</taxon>
        <taxon>Magnoliopsida</taxon>
        <taxon>eudicotyledons</taxon>
        <taxon>Gunneridae</taxon>
        <taxon>Pentapetalae</taxon>
        <taxon>rosids</taxon>
        <taxon>malvids</taxon>
        <taxon>Sapindales</taxon>
        <taxon>Rutaceae</taxon>
        <taxon>Aurantioideae</taxon>
        <taxon>Citrus</taxon>
    </lineage>
</organism>
<comment type="caution">
    <text evidence="1">The sequence shown here is derived from an EMBL/GenBank/DDBJ whole genome shotgun (WGS) entry which is preliminary data.</text>
</comment>
<dbReference type="EMBL" id="BDQV01000691">
    <property type="protein sequence ID" value="GAY67362.1"/>
    <property type="molecule type" value="Genomic_DNA"/>
</dbReference>
<proteinExistence type="predicted"/>
<dbReference type="Proteomes" id="UP000236630">
    <property type="component" value="Unassembled WGS sequence"/>
</dbReference>
<evidence type="ECO:0000313" key="1">
    <source>
        <dbReference type="EMBL" id="GAY67362.1"/>
    </source>
</evidence>
<gene>
    <name evidence="1" type="ORF">CUMW_255830</name>
</gene>
<keyword evidence="2" id="KW-1185">Reference proteome</keyword>
<name>A0A2H5QRW9_CITUN</name>
<sequence>MKLVKGKRKLRACISQIRKLQIAILQDCYSNGYSNGCYSNGYNNCTVPDLFQFFYSHLDISITMSSSMSEVPNPHIKTCEKCCNDKILRTSCTRENLNRKFWKCKGSGAFEWDDDRKNIESNEFRGVEDRNMSENKIDLLLGEVSKLGHQMECLSLKFELLERELQ</sequence>
<protein>
    <submittedName>
        <fullName evidence="1">Uncharacterized protein</fullName>
    </submittedName>
</protein>